<proteinExistence type="predicted"/>
<dbReference type="SUPFAM" id="SSF53383">
    <property type="entry name" value="PLP-dependent transferases"/>
    <property type="match status" value="1"/>
</dbReference>
<sequence length="317" mass="36447">MNKLKEVPAIKLIPTWAFKDVIGDEMGRTRNLEYINTIKERLKKFGLEFALFHEVPLTSIAISSDSDCIQTFSPTTGEEDLSLIATFTGKRIIFSNPYYFNGNSIVFKEDELKEEGCMSYASNPNIPLGFFMNEEKIVEIAKKLNGLVVVDSTYDFLFDNDLNQIIINEKLARLLDHFREAEVLVIKKLHKIFGLYENPLILLYTNSHRVFETLSLITNNEERLCIDCLSLYGRILSDNELLNRINIIKEKLEEKKKELINVIRSNGGIVFESLAPYFVASSLNEKVLKELSKKAELEKAGEYLFLGEKYYVIFPKL</sequence>
<gene>
    <name evidence="1" type="ORF">IOK49_03230</name>
</gene>
<dbReference type="RefSeq" id="WP_193803565.1">
    <property type="nucleotide sequence ID" value="NZ_JADEZV010000002.1"/>
</dbReference>
<evidence type="ECO:0000313" key="1">
    <source>
        <dbReference type="EMBL" id="MBE9391091.1"/>
    </source>
</evidence>
<protein>
    <submittedName>
        <fullName evidence="1">Aminotransferase class I/II-fold pyridoxal phosphate-dependent enzyme</fullName>
    </submittedName>
</protein>
<dbReference type="AlphaFoldDB" id="A0A843AJI8"/>
<dbReference type="Gene3D" id="3.40.640.10">
    <property type="entry name" value="Type I PLP-dependent aspartate aminotransferase-like (Major domain)"/>
    <property type="match status" value="1"/>
</dbReference>
<dbReference type="InterPro" id="IPR015421">
    <property type="entry name" value="PyrdxlP-dep_Trfase_major"/>
</dbReference>
<dbReference type="InterPro" id="IPR015424">
    <property type="entry name" value="PyrdxlP-dep_Trfase"/>
</dbReference>
<evidence type="ECO:0000313" key="2">
    <source>
        <dbReference type="Proteomes" id="UP000652307"/>
    </source>
</evidence>
<dbReference type="Proteomes" id="UP000652307">
    <property type="component" value="Unassembled WGS sequence"/>
</dbReference>
<dbReference type="EMBL" id="JADEZV010000002">
    <property type="protein sequence ID" value="MBE9391091.1"/>
    <property type="molecule type" value="Genomic_DNA"/>
</dbReference>
<dbReference type="GO" id="GO:0008483">
    <property type="term" value="F:transaminase activity"/>
    <property type="evidence" value="ECO:0007669"/>
    <property type="project" value="UniProtKB-KW"/>
</dbReference>
<accession>A0A843AJI8</accession>
<name>A0A843AJI8_9CREN</name>
<organism evidence="1 2">
    <name type="scientific">Fervidicoccus fontis</name>
    <dbReference type="NCBI Taxonomy" id="683846"/>
    <lineage>
        <taxon>Archaea</taxon>
        <taxon>Thermoproteota</taxon>
        <taxon>Thermoprotei</taxon>
        <taxon>Fervidicoccales</taxon>
        <taxon>Fervidicoccaceae</taxon>
        <taxon>Fervidicoccus</taxon>
    </lineage>
</organism>
<keyword evidence="1" id="KW-0808">Transferase</keyword>
<keyword evidence="1" id="KW-0032">Aminotransferase</keyword>
<comment type="caution">
    <text evidence="1">The sequence shown here is derived from an EMBL/GenBank/DDBJ whole genome shotgun (WGS) entry which is preliminary data.</text>
</comment>
<reference evidence="1" key="1">
    <citation type="submission" date="2020-10" db="EMBL/GenBank/DDBJ databases">
        <title>Fervidococcus fontis strain 3639Fd - the first crenarchaeon capable of growth on lipids.</title>
        <authorList>
            <person name="Kochetkova T.V."/>
            <person name="Elcheninov A.G."/>
            <person name="Toschakov S.V."/>
            <person name="Kublanov I.V."/>
        </authorList>
    </citation>
    <scope>NUCLEOTIDE SEQUENCE</scope>
    <source>
        <strain evidence="1">3639Fd</strain>
    </source>
</reference>